<accession>A0ABX3CGE1</accession>
<gene>
    <name evidence="1" type="ORF">BI344_01005</name>
</gene>
<keyword evidence="2" id="KW-1185">Reference proteome</keyword>
<reference evidence="1 2" key="1">
    <citation type="submission" date="2016-09" db="EMBL/GenBank/DDBJ databases">
        <title>Chromobacterium muskegensis sp. nov., an insecticidal bacterium isolated from Sphagnum bogs.</title>
        <authorList>
            <person name="Sparks M.E."/>
            <person name="Blackburn M.B."/>
            <person name="Gundersen-Rindal D.E."/>
            <person name="Mitchell A."/>
            <person name="Farrar R."/>
            <person name="Kuhar D."/>
        </authorList>
    </citation>
    <scope>NUCLEOTIDE SEQUENCE [LARGE SCALE GENOMIC DNA]</scope>
    <source>
        <strain evidence="1 2">14B-1</strain>
    </source>
</reference>
<evidence type="ECO:0000313" key="1">
    <source>
        <dbReference type="EMBL" id="OHX21151.1"/>
    </source>
</evidence>
<sequence length="82" mass="9375">MTTWDYRVIEFETAAPGEAEPHRWRAIHEVFYNDAGQTVAYGENPAIVLWEVAEGNNSPSSTLERMQMALSKPALRAKEFYK</sequence>
<evidence type="ECO:0000313" key="2">
    <source>
        <dbReference type="Proteomes" id="UP000180280"/>
    </source>
</evidence>
<proteinExistence type="predicted"/>
<dbReference type="EMBL" id="MKCT01000001">
    <property type="protein sequence ID" value="OHX21151.1"/>
    <property type="molecule type" value="Genomic_DNA"/>
</dbReference>
<dbReference type="RefSeq" id="WP_071111109.1">
    <property type="nucleotide sequence ID" value="NZ_MKCT01000001.1"/>
</dbReference>
<dbReference type="Proteomes" id="UP000180280">
    <property type="component" value="Unassembled WGS sequence"/>
</dbReference>
<name>A0ABX3CGE1_9NEIS</name>
<protein>
    <submittedName>
        <fullName evidence="1">Uncharacterized protein</fullName>
    </submittedName>
</protein>
<organism evidence="1 2">
    <name type="scientific">Chromobacterium sphagni</name>
    <dbReference type="NCBI Taxonomy" id="1903179"/>
    <lineage>
        <taxon>Bacteria</taxon>
        <taxon>Pseudomonadati</taxon>
        <taxon>Pseudomonadota</taxon>
        <taxon>Betaproteobacteria</taxon>
        <taxon>Neisseriales</taxon>
        <taxon>Chromobacteriaceae</taxon>
        <taxon>Chromobacterium</taxon>
    </lineage>
</organism>
<comment type="caution">
    <text evidence="1">The sequence shown here is derived from an EMBL/GenBank/DDBJ whole genome shotgun (WGS) entry which is preliminary data.</text>
</comment>